<keyword evidence="9" id="KW-0456">Lyase</keyword>
<dbReference type="GO" id="GO:0009416">
    <property type="term" value="P:response to light stimulus"/>
    <property type="evidence" value="ECO:0007669"/>
    <property type="project" value="TreeGrafter"/>
</dbReference>
<dbReference type="EMBL" id="FNOK01000015">
    <property type="protein sequence ID" value="SDX80614.1"/>
    <property type="molecule type" value="Genomic_DNA"/>
</dbReference>
<dbReference type="Gene3D" id="3.40.50.620">
    <property type="entry name" value="HUPs"/>
    <property type="match status" value="1"/>
</dbReference>
<gene>
    <name evidence="9" type="ORF">SAMN05216215_1015109</name>
</gene>
<keyword evidence="3 6" id="KW-0157">Chromophore</keyword>
<feature type="binding site" evidence="4">
    <location>
        <position position="260"/>
    </location>
    <ligand>
        <name>FAD</name>
        <dbReference type="ChEBI" id="CHEBI:57692"/>
    </ligand>
</feature>
<feature type="site" description="Electron transfer via tryptophanyl radical" evidence="5">
    <location>
        <position position="345"/>
    </location>
</feature>
<name>A0A1H3ERL4_9PSEU</name>
<dbReference type="PROSITE" id="PS00394">
    <property type="entry name" value="DNA_PHOTOLYASES_1_1"/>
    <property type="match status" value="1"/>
</dbReference>
<dbReference type="InterPro" id="IPR018394">
    <property type="entry name" value="DNA_photolyase_1_CS_C"/>
</dbReference>
<dbReference type="Gene3D" id="1.10.579.10">
    <property type="entry name" value="DNA Cyclobutane Dipyrimidine Photolyase, subunit A, domain 3"/>
    <property type="match status" value="1"/>
</dbReference>
<dbReference type="PROSITE" id="PS51645">
    <property type="entry name" value="PHR_CRY_ALPHA_BETA"/>
    <property type="match status" value="1"/>
</dbReference>
<dbReference type="InterPro" id="IPR036155">
    <property type="entry name" value="Crypto/Photolyase_N_sf"/>
</dbReference>
<dbReference type="InterPro" id="IPR014729">
    <property type="entry name" value="Rossmann-like_a/b/a_fold"/>
</dbReference>
<accession>A0A1H3ERL4</accession>
<protein>
    <submittedName>
        <fullName evidence="9">Deoxyribodipyrimidine photo-lyase type I</fullName>
    </submittedName>
</protein>
<feature type="region of interest" description="Disordered" evidence="7">
    <location>
        <begin position="181"/>
        <end position="200"/>
    </location>
</feature>
<organism evidence="9 10">
    <name type="scientific">Saccharopolyspora shandongensis</name>
    <dbReference type="NCBI Taxonomy" id="418495"/>
    <lineage>
        <taxon>Bacteria</taxon>
        <taxon>Bacillati</taxon>
        <taxon>Actinomycetota</taxon>
        <taxon>Actinomycetes</taxon>
        <taxon>Pseudonocardiales</taxon>
        <taxon>Pseudonocardiaceae</taxon>
        <taxon>Saccharopolyspora</taxon>
    </lineage>
</organism>
<dbReference type="PANTHER" id="PTHR11455">
    <property type="entry name" value="CRYPTOCHROME"/>
    <property type="match status" value="1"/>
</dbReference>
<evidence type="ECO:0000259" key="8">
    <source>
        <dbReference type="PROSITE" id="PS51645"/>
    </source>
</evidence>
<dbReference type="PRINTS" id="PR00147">
    <property type="entry name" value="DNAPHOTLYASE"/>
</dbReference>
<feature type="domain" description="Photolyase/cryptochrome alpha/beta" evidence="8">
    <location>
        <begin position="2"/>
        <end position="130"/>
    </location>
</feature>
<comment type="cofactor">
    <cofactor evidence="4">
        <name>FAD</name>
        <dbReference type="ChEBI" id="CHEBI:57692"/>
    </cofactor>
    <text evidence="4">Binds 1 FAD per subunit.</text>
</comment>
<dbReference type="GO" id="GO:0003677">
    <property type="term" value="F:DNA binding"/>
    <property type="evidence" value="ECO:0007669"/>
    <property type="project" value="TreeGrafter"/>
</dbReference>
<dbReference type="GO" id="GO:0003904">
    <property type="term" value="F:deoxyribodipyrimidine photo-lyase activity"/>
    <property type="evidence" value="ECO:0007669"/>
    <property type="project" value="TreeGrafter"/>
</dbReference>
<dbReference type="InterPro" id="IPR006050">
    <property type="entry name" value="DNA_photolyase_N"/>
</dbReference>
<dbReference type="InterPro" id="IPR002081">
    <property type="entry name" value="Cryptochrome/DNA_photolyase_1"/>
</dbReference>
<dbReference type="InterPro" id="IPR036134">
    <property type="entry name" value="Crypto/Photolyase_FAD-like_sf"/>
</dbReference>
<reference evidence="10" key="1">
    <citation type="submission" date="2016-10" db="EMBL/GenBank/DDBJ databases">
        <authorList>
            <person name="Varghese N."/>
            <person name="Submissions S."/>
        </authorList>
    </citation>
    <scope>NUCLEOTIDE SEQUENCE [LARGE SCALE GENOMIC DNA]</scope>
    <source>
        <strain evidence="10">CGMCC 4.3530</strain>
    </source>
</reference>
<feature type="binding site" evidence="4">
    <location>
        <position position="218"/>
    </location>
    <ligand>
        <name>FAD</name>
        <dbReference type="ChEBI" id="CHEBI:57692"/>
    </ligand>
</feature>
<feature type="binding site" evidence="4">
    <location>
        <begin position="230"/>
        <end position="234"/>
    </location>
    <ligand>
        <name>FAD</name>
        <dbReference type="ChEBI" id="CHEBI:57692"/>
    </ligand>
</feature>
<evidence type="ECO:0000256" key="2">
    <source>
        <dbReference type="ARBA" id="ARBA00022827"/>
    </source>
</evidence>
<dbReference type="GO" id="GO:0006139">
    <property type="term" value="P:nucleobase-containing compound metabolic process"/>
    <property type="evidence" value="ECO:0007669"/>
    <property type="project" value="UniProtKB-ARBA"/>
</dbReference>
<proteinExistence type="inferred from homology"/>
<dbReference type="PROSITE" id="PS00691">
    <property type="entry name" value="DNA_PHOTOLYASES_1_2"/>
    <property type="match status" value="1"/>
</dbReference>
<dbReference type="SUPFAM" id="SSF52425">
    <property type="entry name" value="Cryptochrome/photolyase, N-terminal domain"/>
    <property type="match status" value="1"/>
</dbReference>
<comment type="similarity">
    <text evidence="6">Belongs to the DNA photolyase family.</text>
</comment>
<dbReference type="RefSeq" id="WP_093266794.1">
    <property type="nucleotide sequence ID" value="NZ_FNOK01000015.1"/>
</dbReference>
<evidence type="ECO:0000256" key="5">
    <source>
        <dbReference type="PIRSR" id="PIRSR602081-2"/>
    </source>
</evidence>
<dbReference type="GO" id="GO:0071949">
    <property type="term" value="F:FAD binding"/>
    <property type="evidence" value="ECO:0007669"/>
    <property type="project" value="TreeGrafter"/>
</dbReference>
<dbReference type="GO" id="GO:0006950">
    <property type="term" value="P:response to stress"/>
    <property type="evidence" value="ECO:0007669"/>
    <property type="project" value="UniProtKB-ARBA"/>
</dbReference>
<keyword evidence="10" id="KW-1185">Reference proteome</keyword>
<keyword evidence="2 4" id="KW-0274">FAD</keyword>
<evidence type="ECO:0000313" key="10">
    <source>
        <dbReference type="Proteomes" id="UP000199529"/>
    </source>
</evidence>
<evidence type="ECO:0000256" key="6">
    <source>
        <dbReference type="RuleBase" id="RU004182"/>
    </source>
</evidence>
<feature type="binding site" evidence="4">
    <location>
        <begin position="358"/>
        <end position="360"/>
    </location>
    <ligand>
        <name>FAD</name>
        <dbReference type="ChEBI" id="CHEBI:57692"/>
    </ligand>
</feature>
<dbReference type="OrthoDB" id="9772484at2"/>
<evidence type="ECO:0000256" key="3">
    <source>
        <dbReference type="ARBA" id="ARBA00022991"/>
    </source>
</evidence>
<evidence type="ECO:0000313" key="9">
    <source>
        <dbReference type="EMBL" id="SDX80614.1"/>
    </source>
</evidence>
<feature type="site" description="Electron transfer via tryptophanyl radical" evidence="5">
    <location>
        <position position="292"/>
    </location>
</feature>
<dbReference type="SUPFAM" id="SSF48173">
    <property type="entry name" value="Cryptochrome/photolyase FAD-binding domain"/>
    <property type="match status" value="1"/>
</dbReference>
<sequence length="452" mass="50302">MRTAICLFTRDLRIHDNPVLLAAAAADRVVPLFVLDDAVLAGPFNRPNRMAFLLDCLRDLRRSLRELGGGLVVRRGSPSAEVAALADEVGATEVHVAADVSAHATARANELRQVLAERSCALHVHDAVITAQPAGFLTPAGNDHFAVFTPYFRRWAEAPMRRSAAAPERLRMPDVRTGTLPARADLAPGDLSPRLPSGGETKARQRMRDWLADGVAGYVEGHDDLAADATSRLSPHLHFGCASPVELVERAGRGEGDQAFVRQLAWRDFHHQVLAARPECSHRDYRARNYRWRDDPQALRAWQEGRTGIPIVDAGMRQLAEEGWMHNRARMITASFLTKTLYLDWRLGARHFFDLLVDGDIANNDMNWQWVAGTGTDSRPNRVLNPTRQATRYDPAGDYIRRYLPELDGLPVGQLHEPRRIDPAERARRGYPAPIVDVDDANAEFRAARGKA</sequence>
<keyword evidence="1 4" id="KW-0285">Flavoprotein</keyword>
<evidence type="ECO:0000256" key="4">
    <source>
        <dbReference type="PIRSR" id="PIRSR602081-1"/>
    </source>
</evidence>
<evidence type="ECO:0000256" key="1">
    <source>
        <dbReference type="ARBA" id="ARBA00022630"/>
    </source>
</evidence>
<dbReference type="Pfam" id="PF03441">
    <property type="entry name" value="FAD_binding_7"/>
    <property type="match status" value="1"/>
</dbReference>
<feature type="site" description="Electron transfer via tryptophanyl radical" evidence="5">
    <location>
        <position position="368"/>
    </location>
</feature>
<dbReference type="Pfam" id="PF00875">
    <property type="entry name" value="DNA_photolyase"/>
    <property type="match status" value="1"/>
</dbReference>
<dbReference type="Proteomes" id="UP000199529">
    <property type="component" value="Unassembled WGS sequence"/>
</dbReference>
<dbReference type="Gene3D" id="1.25.40.80">
    <property type="match status" value="1"/>
</dbReference>
<dbReference type="AlphaFoldDB" id="A0A1H3ERL4"/>
<dbReference type="InterPro" id="IPR005101">
    <property type="entry name" value="Cryptochr/Photolyase_FAD-bd"/>
</dbReference>
<evidence type="ECO:0000256" key="7">
    <source>
        <dbReference type="SAM" id="MobiDB-lite"/>
    </source>
</evidence>
<dbReference type="STRING" id="418495.SAMN05216215_1015109"/>
<dbReference type="PANTHER" id="PTHR11455:SF9">
    <property type="entry name" value="CRYPTOCHROME CIRCADIAN CLOCK 5 ISOFORM X1"/>
    <property type="match status" value="1"/>
</dbReference>